<dbReference type="Proteomes" id="UP000246104">
    <property type="component" value="Unassembled WGS sequence"/>
</dbReference>
<reference evidence="3 4" key="1">
    <citation type="submission" date="2018-02" db="EMBL/GenBank/DDBJ databases">
        <title>Genomic Reconstructions from Amazon Rainforest and Pasture Soil Reveal Novel Insights into the Physiology of Candidate Phyla in Tropical Sites.</title>
        <authorList>
            <person name="Kroeger M.E."/>
            <person name="Delmont T."/>
            <person name="Eren A.M."/>
            <person name="Guo J."/>
            <person name="Meyer K.M."/>
            <person name="Khan K."/>
            <person name="Rodrigues J.L.M."/>
            <person name="Bohannan B.J.M."/>
            <person name="Tringe S."/>
            <person name="Borges C.D."/>
            <person name="Tiedje J."/>
            <person name="Tsai S.M."/>
            <person name="Nusslein K."/>
        </authorList>
    </citation>
    <scope>NUCLEOTIDE SEQUENCE [LARGE SCALE GENOMIC DNA]</scope>
    <source>
        <strain evidence="3">Amazon FNV 2010 28 9</strain>
    </source>
</reference>
<dbReference type="EMBL" id="PSRQ01000038">
    <property type="protein sequence ID" value="PWU23326.1"/>
    <property type="molecule type" value="Genomic_DNA"/>
</dbReference>
<dbReference type="InterPro" id="IPR035901">
    <property type="entry name" value="GIY-YIG_endonuc_sf"/>
</dbReference>
<dbReference type="Pfam" id="PF01541">
    <property type="entry name" value="GIY-YIG"/>
    <property type="match status" value="1"/>
</dbReference>
<keyword evidence="3" id="KW-0255">Endonuclease</keyword>
<dbReference type="SUPFAM" id="SSF82771">
    <property type="entry name" value="GIY-YIG endonuclease"/>
    <property type="match status" value="1"/>
</dbReference>
<dbReference type="InterPro" id="IPR050190">
    <property type="entry name" value="UPF0213_domain"/>
</dbReference>
<dbReference type="PANTHER" id="PTHR34477">
    <property type="entry name" value="UPF0213 PROTEIN YHBQ"/>
    <property type="match status" value="1"/>
</dbReference>
<keyword evidence="3" id="KW-0540">Nuclease</keyword>
<dbReference type="AlphaFoldDB" id="A0A317JSM4"/>
<dbReference type="PROSITE" id="PS50164">
    <property type="entry name" value="GIY_YIG"/>
    <property type="match status" value="1"/>
</dbReference>
<dbReference type="PANTHER" id="PTHR34477:SF5">
    <property type="entry name" value="BSL5627 PROTEIN"/>
    <property type="match status" value="1"/>
</dbReference>
<dbReference type="InterPro" id="IPR000305">
    <property type="entry name" value="GIY-YIG_endonuc"/>
</dbReference>
<protein>
    <submittedName>
        <fullName evidence="3">Endonuclease</fullName>
    </submittedName>
</protein>
<organism evidence="3 4">
    <name type="scientific">Candidatus Cerribacteria bacterium 'Amazon FNV 2010 28 9'</name>
    <dbReference type="NCBI Taxonomy" id="2081795"/>
    <lineage>
        <taxon>Bacteria</taxon>
        <taxon>Candidatus Cerribacteria</taxon>
    </lineage>
</organism>
<accession>A0A317JSM4</accession>
<sequence length="101" mass="11944">MTSPTYCVYIMGSESGTLYVGVTNNLGRRVFEHKNHLLKGFTATYHCTKLLYFEETNSINEALEFEKKIKNWRREKKEWLITQHNPGWRDLSLDLELTPNF</sequence>
<dbReference type="CDD" id="cd10448">
    <property type="entry name" value="GIY-YIG_unchar_3"/>
    <property type="match status" value="1"/>
</dbReference>
<evidence type="ECO:0000313" key="3">
    <source>
        <dbReference type="EMBL" id="PWU23326.1"/>
    </source>
</evidence>
<evidence type="ECO:0000256" key="1">
    <source>
        <dbReference type="ARBA" id="ARBA00007435"/>
    </source>
</evidence>
<feature type="domain" description="GIY-YIG" evidence="2">
    <location>
        <begin position="4"/>
        <end position="79"/>
    </location>
</feature>
<proteinExistence type="inferred from homology"/>
<keyword evidence="3" id="KW-0378">Hydrolase</keyword>
<gene>
    <name evidence="3" type="ORF">C5B42_03305</name>
</gene>
<comment type="similarity">
    <text evidence="1">Belongs to the UPF0213 family.</text>
</comment>
<comment type="caution">
    <text evidence="3">The sequence shown here is derived from an EMBL/GenBank/DDBJ whole genome shotgun (WGS) entry which is preliminary data.</text>
</comment>
<dbReference type="Gene3D" id="3.40.1440.10">
    <property type="entry name" value="GIY-YIG endonuclease"/>
    <property type="match status" value="1"/>
</dbReference>
<dbReference type="GO" id="GO:0004519">
    <property type="term" value="F:endonuclease activity"/>
    <property type="evidence" value="ECO:0007669"/>
    <property type="project" value="UniProtKB-KW"/>
</dbReference>
<evidence type="ECO:0000313" key="4">
    <source>
        <dbReference type="Proteomes" id="UP000246104"/>
    </source>
</evidence>
<evidence type="ECO:0000259" key="2">
    <source>
        <dbReference type="PROSITE" id="PS50164"/>
    </source>
</evidence>
<name>A0A317JSM4_9BACT</name>